<name>A0ACC1CFA0_9NEOP</name>
<reference evidence="1 2" key="1">
    <citation type="journal article" date="2021" name="Front. Genet.">
        <title>Chromosome-Level Genome Assembly Reveals Significant Gene Expansion in the Toll and IMD Signaling Pathways of Dendrolimus kikuchii.</title>
        <authorList>
            <person name="Zhou J."/>
            <person name="Wu P."/>
            <person name="Xiong Z."/>
            <person name="Liu N."/>
            <person name="Zhao N."/>
            <person name="Ji M."/>
            <person name="Qiu Y."/>
            <person name="Yang B."/>
        </authorList>
    </citation>
    <scope>NUCLEOTIDE SEQUENCE [LARGE SCALE GENOMIC DNA]</scope>
    <source>
        <strain evidence="1">Ann1</strain>
    </source>
</reference>
<evidence type="ECO:0000313" key="1">
    <source>
        <dbReference type="EMBL" id="KAJ0170252.1"/>
    </source>
</evidence>
<sequence length="86" mass="8202">MATTPGLKYVAITTLIFPTAGAGAVSYGCGDGALGITAEGAGIGYDGLGYGGLGYGDLGYGGLGYGRLGYGGLGYGRLGGCGCGVY</sequence>
<dbReference type="EMBL" id="CM034414">
    <property type="protein sequence ID" value="KAJ0170252.1"/>
    <property type="molecule type" value="Genomic_DNA"/>
</dbReference>
<comment type="caution">
    <text evidence="1">The sequence shown here is derived from an EMBL/GenBank/DDBJ whole genome shotgun (WGS) entry which is preliminary data.</text>
</comment>
<dbReference type="Proteomes" id="UP000824533">
    <property type="component" value="Linkage Group LG28"/>
</dbReference>
<gene>
    <name evidence="1" type="ORF">K1T71_014180</name>
</gene>
<organism evidence="1 2">
    <name type="scientific">Dendrolimus kikuchii</name>
    <dbReference type="NCBI Taxonomy" id="765133"/>
    <lineage>
        <taxon>Eukaryota</taxon>
        <taxon>Metazoa</taxon>
        <taxon>Ecdysozoa</taxon>
        <taxon>Arthropoda</taxon>
        <taxon>Hexapoda</taxon>
        <taxon>Insecta</taxon>
        <taxon>Pterygota</taxon>
        <taxon>Neoptera</taxon>
        <taxon>Endopterygota</taxon>
        <taxon>Lepidoptera</taxon>
        <taxon>Glossata</taxon>
        <taxon>Ditrysia</taxon>
        <taxon>Bombycoidea</taxon>
        <taxon>Lasiocampidae</taxon>
        <taxon>Dendrolimus</taxon>
    </lineage>
</organism>
<evidence type="ECO:0000313" key="2">
    <source>
        <dbReference type="Proteomes" id="UP000824533"/>
    </source>
</evidence>
<accession>A0ACC1CFA0</accession>
<keyword evidence="2" id="KW-1185">Reference proteome</keyword>
<protein>
    <submittedName>
        <fullName evidence="1">Uncharacterized protein</fullName>
    </submittedName>
</protein>
<proteinExistence type="predicted"/>